<dbReference type="InterPro" id="IPR000626">
    <property type="entry name" value="Ubiquitin-like_dom"/>
</dbReference>
<comment type="caution">
    <text evidence="6">The sequence shown here is derived from an EMBL/GenBank/DDBJ whole genome shotgun (WGS) entry which is preliminary data.</text>
</comment>
<dbReference type="GO" id="GO:0031122">
    <property type="term" value="P:cytoplasmic microtubule organization"/>
    <property type="evidence" value="ECO:0007669"/>
    <property type="project" value="TreeGrafter"/>
</dbReference>
<dbReference type="Proteomes" id="UP000298030">
    <property type="component" value="Unassembled WGS sequence"/>
</dbReference>
<dbReference type="GO" id="GO:0005829">
    <property type="term" value="C:cytosol"/>
    <property type="evidence" value="ECO:0007669"/>
    <property type="project" value="UniProtKB-ARBA"/>
</dbReference>
<dbReference type="GO" id="GO:0035371">
    <property type="term" value="C:microtubule plus-end"/>
    <property type="evidence" value="ECO:0007669"/>
    <property type="project" value="TreeGrafter"/>
</dbReference>
<dbReference type="CDD" id="cd01789">
    <property type="entry name" value="Ubl_TBCB"/>
    <property type="match status" value="1"/>
</dbReference>
<dbReference type="EMBL" id="QPFP01000030">
    <property type="protein sequence ID" value="TEB28770.1"/>
    <property type="molecule type" value="Genomic_DNA"/>
</dbReference>
<gene>
    <name evidence="6" type="ORF">FA13DRAFT_757058</name>
</gene>
<dbReference type="PANTHER" id="PTHR18916">
    <property type="entry name" value="DYNACTIN 1-RELATED MICROTUBULE-BINDING"/>
    <property type="match status" value="1"/>
</dbReference>
<dbReference type="InterPro" id="IPR036859">
    <property type="entry name" value="CAP-Gly_dom_sf"/>
</dbReference>
<dbReference type="Gene3D" id="2.30.30.190">
    <property type="entry name" value="CAP Gly-rich-like domain"/>
    <property type="match status" value="1"/>
</dbReference>
<dbReference type="GO" id="GO:0007021">
    <property type="term" value="P:tubulin complex assembly"/>
    <property type="evidence" value="ECO:0007669"/>
    <property type="project" value="InterPro"/>
</dbReference>
<accession>A0A4Y7T3S0</accession>
<keyword evidence="3" id="KW-0143">Chaperone</keyword>
<dbReference type="PROSITE" id="PS50245">
    <property type="entry name" value="CAP_GLY_2"/>
    <property type="match status" value="1"/>
</dbReference>
<dbReference type="SMART" id="SM01052">
    <property type="entry name" value="CAP_GLY"/>
    <property type="match status" value="1"/>
</dbReference>
<dbReference type="PROSITE" id="PS00845">
    <property type="entry name" value="CAP_GLY_1"/>
    <property type="match status" value="1"/>
</dbReference>
<dbReference type="Pfam" id="PF01302">
    <property type="entry name" value="CAP_GLY"/>
    <property type="match status" value="1"/>
</dbReference>
<evidence type="ECO:0000256" key="3">
    <source>
        <dbReference type="ARBA" id="ARBA00023186"/>
    </source>
</evidence>
<organism evidence="6 7">
    <name type="scientific">Coprinellus micaceus</name>
    <name type="common">Glistening ink-cap mushroom</name>
    <name type="synonym">Coprinus micaceus</name>
    <dbReference type="NCBI Taxonomy" id="71717"/>
    <lineage>
        <taxon>Eukaryota</taxon>
        <taxon>Fungi</taxon>
        <taxon>Dikarya</taxon>
        <taxon>Basidiomycota</taxon>
        <taxon>Agaricomycotina</taxon>
        <taxon>Agaricomycetes</taxon>
        <taxon>Agaricomycetidae</taxon>
        <taxon>Agaricales</taxon>
        <taxon>Agaricineae</taxon>
        <taxon>Psathyrellaceae</taxon>
        <taxon>Coprinellus</taxon>
    </lineage>
</organism>
<evidence type="ECO:0000313" key="6">
    <source>
        <dbReference type="EMBL" id="TEB28770.1"/>
    </source>
</evidence>
<name>A0A4Y7T3S0_COPMI</name>
<dbReference type="GO" id="GO:0043014">
    <property type="term" value="F:alpha-tubulin binding"/>
    <property type="evidence" value="ECO:0007669"/>
    <property type="project" value="InterPro"/>
</dbReference>
<comment type="similarity">
    <text evidence="4">Belongs to the TBCB family.</text>
</comment>
<evidence type="ECO:0000256" key="4">
    <source>
        <dbReference type="ARBA" id="ARBA00025779"/>
    </source>
</evidence>
<dbReference type="FunFam" id="2.30.30.190:FF:000013">
    <property type="entry name" value="Tubulin-folding cofactor B"/>
    <property type="match status" value="1"/>
</dbReference>
<dbReference type="SUPFAM" id="SSF54236">
    <property type="entry name" value="Ubiquitin-like"/>
    <property type="match status" value="1"/>
</dbReference>
<evidence type="ECO:0000313" key="7">
    <source>
        <dbReference type="Proteomes" id="UP000298030"/>
    </source>
</evidence>
<comment type="subcellular location">
    <subcellularLocation>
        <location evidence="1">Cytoplasm</location>
    </subcellularLocation>
</comment>
<keyword evidence="2" id="KW-0963">Cytoplasm</keyword>
<evidence type="ECO:0000259" key="5">
    <source>
        <dbReference type="PROSITE" id="PS50245"/>
    </source>
</evidence>
<keyword evidence="7" id="KW-1185">Reference proteome</keyword>
<reference evidence="6 7" key="1">
    <citation type="journal article" date="2019" name="Nat. Ecol. Evol.">
        <title>Megaphylogeny resolves global patterns of mushroom evolution.</title>
        <authorList>
            <person name="Varga T."/>
            <person name="Krizsan K."/>
            <person name="Foldi C."/>
            <person name="Dima B."/>
            <person name="Sanchez-Garcia M."/>
            <person name="Sanchez-Ramirez S."/>
            <person name="Szollosi G.J."/>
            <person name="Szarkandi J.G."/>
            <person name="Papp V."/>
            <person name="Albert L."/>
            <person name="Andreopoulos W."/>
            <person name="Angelini C."/>
            <person name="Antonin V."/>
            <person name="Barry K.W."/>
            <person name="Bougher N.L."/>
            <person name="Buchanan P."/>
            <person name="Buyck B."/>
            <person name="Bense V."/>
            <person name="Catcheside P."/>
            <person name="Chovatia M."/>
            <person name="Cooper J."/>
            <person name="Damon W."/>
            <person name="Desjardin D."/>
            <person name="Finy P."/>
            <person name="Geml J."/>
            <person name="Haridas S."/>
            <person name="Hughes K."/>
            <person name="Justo A."/>
            <person name="Karasinski D."/>
            <person name="Kautmanova I."/>
            <person name="Kiss B."/>
            <person name="Kocsube S."/>
            <person name="Kotiranta H."/>
            <person name="LaButti K.M."/>
            <person name="Lechner B.E."/>
            <person name="Liimatainen K."/>
            <person name="Lipzen A."/>
            <person name="Lukacs Z."/>
            <person name="Mihaltcheva S."/>
            <person name="Morgado L.N."/>
            <person name="Niskanen T."/>
            <person name="Noordeloos M.E."/>
            <person name="Ohm R.A."/>
            <person name="Ortiz-Santana B."/>
            <person name="Ovrebo C."/>
            <person name="Racz N."/>
            <person name="Riley R."/>
            <person name="Savchenko A."/>
            <person name="Shiryaev A."/>
            <person name="Soop K."/>
            <person name="Spirin V."/>
            <person name="Szebenyi C."/>
            <person name="Tomsovsky M."/>
            <person name="Tulloss R.E."/>
            <person name="Uehling J."/>
            <person name="Grigoriev I.V."/>
            <person name="Vagvolgyi C."/>
            <person name="Papp T."/>
            <person name="Martin F.M."/>
            <person name="Miettinen O."/>
            <person name="Hibbett D.S."/>
            <person name="Nagy L.G."/>
        </authorList>
    </citation>
    <scope>NUCLEOTIDE SEQUENCE [LARGE SCALE GENOMIC DNA]</scope>
    <source>
        <strain evidence="6 7">FP101781</strain>
    </source>
</reference>
<dbReference type="OrthoDB" id="5295208at2759"/>
<dbReference type="PANTHER" id="PTHR18916:SF85">
    <property type="entry name" value="TUBULIN-FOLDING COFACTOR B"/>
    <property type="match status" value="1"/>
</dbReference>
<dbReference type="Gene3D" id="3.10.20.90">
    <property type="entry name" value="Phosphatidylinositol 3-kinase Catalytic Subunit, Chain A, domain 1"/>
    <property type="match status" value="1"/>
</dbReference>
<feature type="domain" description="CAP-Gly" evidence="5">
    <location>
        <begin position="166"/>
        <end position="208"/>
    </location>
</feature>
<dbReference type="InterPro" id="IPR000938">
    <property type="entry name" value="CAP-Gly_domain"/>
</dbReference>
<sequence>MVNVWVKSPDTHSERRIEPHLTVEQLKNKLEPITGIPAGNQIITLLDSEQDPRVVATLDDDTKMLGFYGLHDWQVIKVDDSNPSATFTGQLTDFTNVEKFEITEEEYAQRRDTVLAFKQRNKMGRFGEAEAKPDTPVSTEVVVGARCEVDSTDADLRKRGTVRFVGPTKFAAGVWVGIEYDEPLGKNDGSVNGERYFSCGNKYGVFVRGDKVQVGDFPAEELDLELDEEEM</sequence>
<dbReference type="InterPro" id="IPR045172">
    <property type="entry name" value="TBCB_Ubl"/>
</dbReference>
<dbReference type="SUPFAM" id="SSF74924">
    <property type="entry name" value="Cap-Gly domain"/>
    <property type="match status" value="1"/>
</dbReference>
<evidence type="ECO:0000256" key="1">
    <source>
        <dbReference type="ARBA" id="ARBA00004496"/>
    </source>
</evidence>
<dbReference type="STRING" id="71717.A0A4Y7T3S0"/>
<dbReference type="GO" id="GO:0005938">
    <property type="term" value="C:cell cortex"/>
    <property type="evidence" value="ECO:0007669"/>
    <property type="project" value="TreeGrafter"/>
</dbReference>
<dbReference type="GO" id="GO:0005634">
    <property type="term" value="C:nucleus"/>
    <property type="evidence" value="ECO:0007669"/>
    <property type="project" value="TreeGrafter"/>
</dbReference>
<evidence type="ECO:0000256" key="2">
    <source>
        <dbReference type="ARBA" id="ARBA00022490"/>
    </source>
</evidence>
<protein>
    <recommendedName>
        <fullName evidence="5">CAP-Gly domain-containing protein</fullName>
    </recommendedName>
</protein>
<dbReference type="GO" id="GO:0007023">
    <property type="term" value="P:post-chaperonin tubulin folding pathway"/>
    <property type="evidence" value="ECO:0007669"/>
    <property type="project" value="InterPro"/>
</dbReference>
<proteinExistence type="inferred from homology"/>
<dbReference type="AlphaFoldDB" id="A0A4Y7T3S0"/>
<dbReference type="GO" id="GO:0051010">
    <property type="term" value="F:microtubule plus-end binding"/>
    <property type="evidence" value="ECO:0007669"/>
    <property type="project" value="TreeGrafter"/>
</dbReference>
<dbReference type="InterPro" id="IPR029071">
    <property type="entry name" value="Ubiquitin-like_domsf"/>
</dbReference>
<dbReference type="Pfam" id="PF14560">
    <property type="entry name" value="Ubiquitin_2"/>
    <property type="match status" value="1"/>
</dbReference>